<proteinExistence type="inferred from homology"/>
<protein>
    <recommendedName>
        <fullName evidence="4">serine-type D-Ala-D-Ala carboxypeptidase</fullName>
        <ecNumber evidence="4">3.4.16.4</ecNumber>
    </recommendedName>
</protein>
<organism evidence="16 17">
    <name type="scientific">Candidatus Rhodoblastus alkanivorans</name>
    <dbReference type="NCBI Taxonomy" id="2954117"/>
    <lineage>
        <taxon>Bacteria</taxon>
        <taxon>Pseudomonadati</taxon>
        <taxon>Pseudomonadota</taxon>
        <taxon>Alphaproteobacteria</taxon>
        <taxon>Hyphomicrobiales</taxon>
        <taxon>Rhodoblastaceae</taxon>
        <taxon>Rhodoblastus</taxon>
    </lineage>
</organism>
<dbReference type="EMBL" id="JAIVFP010000001">
    <property type="protein sequence ID" value="MCI4683453.1"/>
    <property type="molecule type" value="Genomic_DNA"/>
</dbReference>
<dbReference type="SUPFAM" id="SSF69189">
    <property type="entry name" value="Penicillin-binding protein associated domain"/>
    <property type="match status" value="1"/>
</dbReference>
<keyword evidence="10" id="KW-0573">Peptidoglycan synthesis</keyword>
<dbReference type="PANTHER" id="PTHR21581">
    <property type="entry name" value="D-ALANYL-D-ALANINE CARBOXYPEPTIDASE"/>
    <property type="match status" value="1"/>
</dbReference>
<dbReference type="SMART" id="SM00936">
    <property type="entry name" value="PBP5_C"/>
    <property type="match status" value="1"/>
</dbReference>
<keyword evidence="11" id="KW-0961">Cell wall biogenesis/degradation</keyword>
<feature type="compositionally biased region" description="Low complexity" evidence="14">
    <location>
        <begin position="417"/>
        <end position="434"/>
    </location>
</feature>
<comment type="pathway">
    <text evidence="2">Cell wall biogenesis; peptidoglycan biosynthesis.</text>
</comment>
<dbReference type="InterPro" id="IPR012907">
    <property type="entry name" value="Peptidase_S11_C"/>
</dbReference>
<dbReference type="Proteomes" id="UP001139104">
    <property type="component" value="Unassembled WGS sequence"/>
</dbReference>
<feature type="region of interest" description="Disordered" evidence="14">
    <location>
        <begin position="411"/>
        <end position="434"/>
    </location>
</feature>
<dbReference type="InterPro" id="IPR001967">
    <property type="entry name" value="Peptidase_S11_N"/>
</dbReference>
<feature type="domain" description="Peptidase S11 D-Ala-D-Ala carboxypeptidase A C-terminal" evidence="15">
    <location>
        <begin position="289"/>
        <end position="379"/>
    </location>
</feature>
<evidence type="ECO:0000256" key="14">
    <source>
        <dbReference type="SAM" id="MobiDB-lite"/>
    </source>
</evidence>
<keyword evidence="8" id="KW-0378">Hydrolase</keyword>
<dbReference type="Gene3D" id="2.60.410.10">
    <property type="entry name" value="D-Ala-D-Ala carboxypeptidase, C-terminal domain"/>
    <property type="match status" value="1"/>
</dbReference>
<evidence type="ECO:0000256" key="12">
    <source>
        <dbReference type="ARBA" id="ARBA00034000"/>
    </source>
</evidence>
<comment type="catalytic activity">
    <reaction evidence="12">
        <text>Preferential cleavage: (Ac)2-L-Lys-D-Ala-|-D-Ala. Also transpeptidation of peptidyl-alanyl moieties that are N-acyl substituents of D-alanine.</text>
        <dbReference type="EC" id="3.4.16.4"/>
    </reaction>
</comment>
<evidence type="ECO:0000259" key="15">
    <source>
        <dbReference type="SMART" id="SM00936"/>
    </source>
</evidence>
<evidence type="ECO:0000313" key="16">
    <source>
        <dbReference type="EMBL" id="MCI4683453.1"/>
    </source>
</evidence>
<evidence type="ECO:0000256" key="3">
    <source>
        <dbReference type="ARBA" id="ARBA00007164"/>
    </source>
</evidence>
<evidence type="ECO:0000256" key="7">
    <source>
        <dbReference type="ARBA" id="ARBA00022729"/>
    </source>
</evidence>
<name>A0ABS9Z732_9HYPH</name>
<dbReference type="InterPro" id="IPR037167">
    <property type="entry name" value="Peptidase_S11_C_sf"/>
</dbReference>
<evidence type="ECO:0000256" key="2">
    <source>
        <dbReference type="ARBA" id="ARBA00004752"/>
    </source>
</evidence>
<evidence type="ECO:0000256" key="5">
    <source>
        <dbReference type="ARBA" id="ARBA00022645"/>
    </source>
</evidence>
<keyword evidence="7" id="KW-0732">Signal</keyword>
<dbReference type="InterPro" id="IPR018044">
    <property type="entry name" value="Peptidase_S11"/>
</dbReference>
<dbReference type="RefSeq" id="WP_243067404.1">
    <property type="nucleotide sequence ID" value="NZ_JAIVFP010000001.1"/>
</dbReference>
<dbReference type="Pfam" id="PF00768">
    <property type="entry name" value="Peptidase_S11"/>
    <property type="match status" value="1"/>
</dbReference>
<gene>
    <name evidence="16" type="ORF">K2U94_11870</name>
</gene>
<dbReference type="PANTHER" id="PTHR21581:SF6">
    <property type="entry name" value="TRAFFICKING PROTEIN PARTICLE COMPLEX SUBUNIT 12"/>
    <property type="match status" value="1"/>
</dbReference>
<evidence type="ECO:0000256" key="8">
    <source>
        <dbReference type="ARBA" id="ARBA00022801"/>
    </source>
</evidence>
<evidence type="ECO:0000256" key="6">
    <source>
        <dbReference type="ARBA" id="ARBA00022670"/>
    </source>
</evidence>
<keyword evidence="6" id="KW-0645">Protease</keyword>
<evidence type="ECO:0000256" key="1">
    <source>
        <dbReference type="ARBA" id="ARBA00003217"/>
    </source>
</evidence>
<accession>A0ABS9Z732</accession>
<evidence type="ECO:0000256" key="11">
    <source>
        <dbReference type="ARBA" id="ARBA00023316"/>
    </source>
</evidence>
<comment type="caution">
    <text evidence="16">The sequence shown here is derived from an EMBL/GenBank/DDBJ whole genome shotgun (WGS) entry which is preliminary data.</text>
</comment>
<evidence type="ECO:0000256" key="13">
    <source>
        <dbReference type="RuleBase" id="RU004016"/>
    </source>
</evidence>
<comment type="similarity">
    <text evidence="3 13">Belongs to the peptidase S11 family.</text>
</comment>
<dbReference type="PRINTS" id="PR00725">
    <property type="entry name" value="DADACBPTASE1"/>
</dbReference>
<evidence type="ECO:0000256" key="9">
    <source>
        <dbReference type="ARBA" id="ARBA00022960"/>
    </source>
</evidence>
<dbReference type="InterPro" id="IPR012338">
    <property type="entry name" value="Beta-lactam/transpept-like"/>
</dbReference>
<dbReference type="GO" id="GO:0004180">
    <property type="term" value="F:carboxypeptidase activity"/>
    <property type="evidence" value="ECO:0007669"/>
    <property type="project" value="UniProtKB-KW"/>
</dbReference>
<evidence type="ECO:0000256" key="4">
    <source>
        <dbReference type="ARBA" id="ARBA00012448"/>
    </source>
</evidence>
<keyword evidence="17" id="KW-1185">Reference proteome</keyword>
<dbReference type="Pfam" id="PF07943">
    <property type="entry name" value="PBP5_C"/>
    <property type="match status" value="1"/>
</dbReference>
<dbReference type="Gene3D" id="3.40.710.10">
    <property type="entry name" value="DD-peptidase/beta-lactamase superfamily"/>
    <property type="match status" value="1"/>
</dbReference>
<dbReference type="SUPFAM" id="SSF56601">
    <property type="entry name" value="beta-lactamase/transpeptidase-like"/>
    <property type="match status" value="1"/>
</dbReference>
<comment type="function">
    <text evidence="1">Removes C-terminal D-alanyl residues from sugar-peptide cell wall precursors.</text>
</comment>
<dbReference type="EC" id="3.4.16.4" evidence="4"/>
<sequence>MSRFDAISRSDEACVLSRFLPILLRLWLALAFVVPLGAAQAQTITTTAPHALVMDFDTQTVLFEKGADDPVPPASLAKLMTAELVFRDLKKGRITLDTQFYISEHAWKTGRQGGTMFARVNTNIRVEDLLRGLIVQSGNDAAVALAEGIGGSEQNFAAMMNVRAAELGMAHTHFTDSWGGADPAQVTTARDMAILAEHILKTYPNYYHYFGEKEFTWSKIRQLNRNPILSMDVNGDGLKVGNEKDGDYNIVGSAVYRGRRLIVVLLGAKTARERAEEARRLFNWGFHGFDAKTLFNANETVGTAKVYGGAKDEVPLVSDAPIKVLVQRGSPERLTGKIVYTGPLIAPVSAGETVARLKVYQGATLVLDLPLKTAEADEQGPLPERARDAALELGVQLFHKGLAMAMHSLEKKASGQAAAPKTSATAPAESSVTP</sequence>
<keyword evidence="5 16" id="KW-0121">Carboxypeptidase</keyword>
<keyword evidence="9" id="KW-0133">Cell shape</keyword>
<evidence type="ECO:0000313" key="17">
    <source>
        <dbReference type="Proteomes" id="UP001139104"/>
    </source>
</evidence>
<evidence type="ECO:0000256" key="10">
    <source>
        <dbReference type="ARBA" id="ARBA00022984"/>
    </source>
</evidence>
<reference evidence="16" key="1">
    <citation type="journal article" date="2022" name="ISME J.">
        <title>Identification of active gaseous-alkane degraders at natural gas seeps.</title>
        <authorList>
            <person name="Farhan Ul Haque M."/>
            <person name="Hernandez M."/>
            <person name="Crombie A.T."/>
            <person name="Murrell J.C."/>
        </authorList>
    </citation>
    <scope>NUCLEOTIDE SEQUENCE</scope>
    <source>
        <strain evidence="16">PC2</strain>
    </source>
</reference>
<dbReference type="InterPro" id="IPR015956">
    <property type="entry name" value="Peniciliin-bd_prot_C_sf"/>
</dbReference>